<feature type="transmembrane region" description="Helical" evidence="1">
    <location>
        <begin position="169"/>
        <end position="188"/>
    </location>
</feature>
<dbReference type="RefSeq" id="WP_271346112.1">
    <property type="nucleotide sequence ID" value="NZ_JAQJZJ010000001.1"/>
</dbReference>
<reference evidence="2 3" key="1">
    <citation type="submission" date="2023-01" db="EMBL/GenBank/DDBJ databases">
        <title>Pseudomonas SA3-5T sp. nov., isolated from tidal flat sediment.</title>
        <authorList>
            <person name="Kim H.S."/>
            <person name="Kim J.-S."/>
            <person name="Suh M.K."/>
            <person name="Eom M.K."/>
            <person name="Lee J.-S."/>
        </authorList>
    </citation>
    <scope>NUCLEOTIDE SEQUENCE [LARGE SCALE GENOMIC DNA]</scope>
    <source>
        <strain evidence="2 3">SA3-5</strain>
    </source>
</reference>
<dbReference type="Proteomes" id="UP001212042">
    <property type="component" value="Unassembled WGS sequence"/>
</dbReference>
<feature type="transmembrane region" description="Helical" evidence="1">
    <location>
        <begin position="35"/>
        <end position="54"/>
    </location>
</feature>
<feature type="transmembrane region" description="Helical" evidence="1">
    <location>
        <begin position="286"/>
        <end position="308"/>
    </location>
</feature>
<comment type="caution">
    <text evidence="2">The sequence shown here is derived from an EMBL/GenBank/DDBJ whole genome shotgun (WGS) entry which is preliminary data.</text>
</comment>
<keyword evidence="1" id="KW-1133">Transmembrane helix</keyword>
<feature type="transmembrane region" description="Helical" evidence="1">
    <location>
        <begin position="104"/>
        <end position="126"/>
    </location>
</feature>
<feature type="transmembrane region" description="Helical" evidence="1">
    <location>
        <begin position="385"/>
        <end position="403"/>
    </location>
</feature>
<protein>
    <submittedName>
        <fullName evidence="2">Uncharacterized protein</fullName>
    </submittedName>
</protein>
<feature type="transmembrane region" description="Helical" evidence="1">
    <location>
        <begin position="208"/>
        <end position="225"/>
    </location>
</feature>
<evidence type="ECO:0000256" key="1">
    <source>
        <dbReference type="SAM" id="Phobius"/>
    </source>
</evidence>
<feature type="transmembrane region" description="Helical" evidence="1">
    <location>
        <begin position="246"/>
        <end position="266"/>
    </location>
</feature>
<gene>
    <name evidence="2" type="ORF">PH586_02085</name>
</gene>
<feature type="transmembrane region" description="Helical" evidence="1">
    <location>
        <begin position="354"/>
        <end position="373"/>
    </location>
</feature>
<sequence length="404" mass="43133">MLSINNGVLIGMALLLGCLLFRPRLLAARMWRATVTPLASIIGSGFLVAGPILAHTVGNWAWLAMLGLCALGYWFGASIRYNISHVEPSLANRPPRYQVGLERLSELALSLAYFVSVAYYLNLFAAFGLRLGEVLDPFWIRLVSTAVIASIGLLGALRGLAGLERLEVLVVALKLSLIGGLLAVLAQVNLSAFAAGELTWVGQQHVHGWQALEILLGLVILVQGFETSRYLGSKYDPATRVRSMRWSQWIATAIYLAFLLLITSLFTDGLPPQGGETAIIDLLRPLGTAVAPLLILTALASQLSAAVADMNGAGGLLAGASGGRVPVRLGNLITALVAIAITWTANIYEIITYASKMFVIYYALQALQAALAARQRGDWWRAWGFAAALLVALGVIVFATPVAA</sequence>
<evidence type="ECO:0000313" key="3">
    <source>
        <dbReference type="Proteomes" id="UP001212042"/>
    </source>
</evidence>
<keyword evidence="3" id="KW-1185">Reference proteome</keyword>
<keyword evidence="1" id="KW-0812">Transmembrane</keyword>
<evidence type="ECO:0000313" key="2">
    <source>
        <dbReference type="EMBL" id="MDA7085177.1"/>
    </source>
</evidence>
<keyword evidence="1" id="KW-0472">Membrane</keyword>
<proteinExistence type="predicted"/>
<dbReference type="EMBL" id="JAQJZJ010000001">
    <property type="protein sequence ID" value="MDA7085177.1"/>
    <property type="molecule type" value="Genomic_DNA"/>
</dbReference>
<feature type="transmembrane region" description="Helical" evidence="1">
    <location>
        <begin position="60"/>
        <end position="83"/>
    </location>
</feature>
<name>A0ABT4X9X0_9PSED</name>
<feature type="transmembrane region" description="Helical" evidence="1">
    <location>
        <begin position="6"/>
        <end position="23"/>
    </location>
</feature>
<feature type="transmembrane region" description="Helical" evidence="1">
    <location>
        <begin position="138"/>
        <end position="157"/>
    </location>
</feature>
<organism evidence="2 3">
    <name type="scientific">Pseudomonas aestuarii</name>
    <dbReference type="NCBI Taxonomy" id="3018340"/>
    <lineage>
        <taxon>Bacteria</taxon>
        <taxon>Pseudomonadati</taxon>
        <taxon>Pseudomonadota</taxon>
        <taxon>Gammaproteobacteria</taxon>
        <taxon>Pseudomonadales</taxon>
        <taxon>Pseudomonadaceae</taxon>
        <taxon>Pseudomonas</taxon>
    </lineage>
</organism>
<feature type="transmembrane region" description="Helical" evidence="1">
    <location>
        <begin position="329"/>
        <end position="348"/>
    </location>
</feature>
<accession>A0ABT4X9X0</accession>
<dbReference type="Gene3D" id="1.20.1740.10">
    <property type="entry name" value="Amino acid/polyamine transporter I"/>
    <property type="match status" value="1"/>
</dbReference>